<dbReference type="FunCoup" id="B8LXZ3">
    <property type="interactions" value="480"/>
</dbReference>
<dbReference type="SMART" id="SM01216">
    <property type="entry name" value="Fmp27_WPPW"/>
    <property type="match status" value="1"/>
</dbReference>
<keyword evidence="1" id="KW-0175">Coiled coil</keyword>
<feature type="compositionally biased region" description="Polar residues" evidence="2">
    <location>
        <begin position="2760"/>
        <end position="2775"/>
    </location>
</feature>
<dbReference type="EMBL" id="EQ962652">
    <property type="protein sequence ID" value="EED22808.1"/>
    <property type="molecule type" value="Genomic_DNA"/>
</dbReference>
<dbReference type="SMART" id="SM01214">
    <property type="entry name" value="Fmp27_GFWDK"/>
    <property type="match status" value="1"/>
</dbReference>
<dbReference type="InterPro" id="IPR019449">
    <property type="entry name" value="FMP27_WPPW_RBG"/>
</dbReference>
<gene>
    <name evidence="6" type="ORF">TSTA_062950</name>
</gene>
<protein>
    <submittedName>
        <fullName evidence="6">Uncharacterized protein</fullName>
    </submittedName>
</protein>
<feature type="compositionally biased region" description="Polar residues" evidence="2">
    <location>
        <begin position="2807"/>
        <end position="2822"/>
    </location>
</feature>
<feature type="region of interest" description="Disordered" evidence="2">
    <location>
        <begin position="1896"/>
        <end position="1937"/>
    </location>
</feature>
<feature type="domain" description="FMP27 SW motif-containing RBG unit" evidence="4">
    <location>
        <begin position="1133"/>
        <end position="1235"/>
    </location>
</feature>
<evidence type="ECO:0000256" key="2">
    <source>
        <dbReference type="SAM" id="MobiDB-lite"/>
    </source>
</evidence>
<feature type="compositionally biased region" description="Low complexity" evidence="2">
    <location>
        <begin position="2795"/>
        <end position="2806"/>
    </location>
</feature>
<feature type="compositionally biased region" description="Basic and acidic residues" evidence="2">
    <location>
        <begin position="2868"/>
        <end position="2887"/>
    </location>
</feature>
<feature type="region of interest" description="Disordered" evidence="2">
    <location>
        <begin position="2038"/>
        <end position="2065"/>
    </location>
</feature>
<dbReference type="Pfam" id="PF10344">
    <property type="entry name" value="Hobbit"/>
    <property type="match status" value="2"/>
</dbReference>
<dbReference type="eggNOG" id="KOG1910">
    <property type="taxonomic scope" value="Eukaryota"/>
</dbReference>
<dbReference type="InterPro" id="IPR019441">
    <property type="entry name" value="FMP27/BLTP2/Hobbit_GFWDK_RBG"/>
</dbReference>
<keyword evidence="7" id="KW-1185">Reference proteome</keyword>
<feature type="compositionally biased region" description="Basic and acidic residues" evidence="2">
    <location>
        <begin position="2054"/>
        <end position="2065"/>
    </location>
</feature>
<proteinExistence type="predicted"/>
<feature type="region of interest" description="Disordered" evidence="2">
    <location>
        <begin position="2517"/>
        <end position="2669"/>
    </location>
</feature>
<evidence type="ECO:0000313" key="7">
    <source>
        <dbReference type="Proteomes" id="UP000001745"/>
    </source>
</evidence>
<dbReference type="VEuPathDB" id="FungiDB:TSTA_062950"/>
<feature type="region of interest" description="Disordered" evidence="2">
    <location>
        <begin position="1061"/>
        <end position="1104"/>
    </location>
</feature>
<evidence type="ECO:0000259" key="3">
    <source>
        <dbReference type="SMART" id="SM01214"/>
    </source>
</evidence>
<feature type="region of interest" description="Disordered" evidence="2">
    <location>
        <begin position="91"/>
        <end position="133"/>
    </location>
</feature>
<feature type="compositionally biased region" description="Low complexity" evidence="2">
    <location>
        <begin position="102"/>
        <end position="117"/>
    </location>
</feature>
<feature type="compositionally biased region" description="Low complexity" evidence="2">
    <location>
        <begin position="2641"/>
        <end position="2651"/>
    </location>
</feature>
<sequence length="2921" mass="332002">MSLYNPTTILVALLLLYISSFILFAFVRVATGISIQRIGYFSLRRISYAPRDGVQIDIRGLGLSLHRPSFSQPTWVRLRLTDLKVTIDSKQLKNNRNDGTHASNSSSSSAAASQNNSPEVPQHATFGAPKSSKRSETWKRLTRLKERIKRLHSYIHWLAMIDVHAANTTLSFVDAGYIQVGSLTLAVDTRRNMVDRGRLFRHKKEHSQESSPAEWIMNVRNILLAVDGREPLELLDNFQVNIHGHLYRDLEGLRDTSVAVKIGRLHFPYDDLMTLSQRIRLSRKSHSRQDTFSETEDEISFADFVEELDKPGSREEAIVQTVADSKEFVSSILRGIEEIQVALSFFRISRSFQPSLKEQKEMQLNLVTHEIGIDLHRMDPNSPAHRMYFQQRDVAHQALLAAISVSVSMEDGSGTADRLLYIPMATTTIKTTLPSKTVSFSDKHDASERNSNVLFANFVITSPSLDMEPRHVSQVLRLAEAKKSSPRRKKRDNHRIISRLLPKAKINFSVQEPVVRFVLPIPKEAPVDGGDYNLLISSISSVSLDIESFHSAEAGFHYSLSSTYRVASHQLYYQTPAGIKHNLLQTQDMELRVHLNATPEVCVFVSGSLNSFSVHMVNPDVNRGIKQVIEQIRAQMKPRNRMSTSNTEQKSSFLRRLPPWLMRVQFEANELTFEVAGPPPGSSKTNRGVALHLDSWTADYRAQKLELTRSSTRRRTSSHSHTATLGDDPPFRFPPTSPPRRTGNGHADGRRLAIHIRGLEGFVIESEDYMEPESFLSLPRCEVALTTHSDLQGPIFHINSSVKAIFLEFSLYRTYSLGVAVNVLSETFMQSPATTPYTSQSMDFSASIPPPPRSLSQRSELTTVDVRVGLVRVKGIMPNDPRLMLQLYTVAAGSHRWSAPFFRCQLARLHVAAPKVQNVWARILSMNTVRVDLRESKRRHGEELRDERSVDVSADWIRIGVPHHLIMHRVFDNFTVTFKALKTLYQRFKTNSDIDVLEKEPEGPKIVPRISLRSKTLAFQLEDDAFEWKLGCIYRAGLVEQRHRLAREEAFRLKTQKIREAENRRTPSRFRAQSAHPESRLGRRSDDRRRSASIGPRESRRSFEDDADKYGCARYRTDGAASISSSSKVSEKEAWARLQEYNARTWKSKIDAAIQFQSKSIRELRNIFAGADQPPEDVEDDEPILAIPNRPALMSALIGDVHLVIDKPSFPIEEYSRFLHRIGKGMPVDMKFSLLIPMSIHLDMGEARVTLRDYPLDLLHIPSLRSGQSSRVPSWSLQTDFVIAEEYRTRESTRDVQVCVVPPSKLADGQMSEGFYVTVRRTIAPVKTYSEPTFDINTSLPTSITWCMSYQPVIQDMMKIIEGFTKPEIDPSERVGFWDKIRLSFHSRIKVRWKGDGDVHLRLKGSRDPYIITGFGAGFVMCWRKDVQWDIHPTDDPKEFMTVTSGEYVLAVPDYSHEARYSYEHALESNKNQPSTGQAKNAAHFKKVMMKLSGSVKWLAGLVFERNADTGRSFDFKSHYDVVLRNPHYIDEVQRKDYDAYRGFRSNHIHLSVAVMAPNSADQTTPNYNTVHLTPRLFTHFFNWWSLFSGVMSLPVRQGPLWPGITKTSKKFGRHLATVKYKLLLSPLFASHIYKHKDAEEYGDDVVTATGIKVRLANFKFDLHQRRERVQTPIKGRLKQMKSSAMRINRAELDFEAADFRAVSASIEGTALDDILEDQGNIVESFQQPVPAVDVSRFNIPDRDYTWIDMDDFVELDWILPQESQPKTKILPLAYTPRFTYFRQTDHGNAPVLENGINQFGDEPTHECVMSQGNDPWQVQMDLIKDRLANLDIQAKNHELQLSEHELQLVKEGEDNPDLKVKHELLVRQAEALDRRRKFLNAGLQRLERLCLGQESANDARSHDDRGSEESSSRTDNGSESDKDDPAMDTSYEVPDLDSANDFNNRFTIHNPQVKWNNALRDIMVRYGHQVSQRRGFVYYMSQQAVKFISDIVSEQNKNNRRRRGLFDESPTREEEGENEDDEYVQDRIEQLLHDAKRYVNADDPSSTSAPATEHTRSRSADFSDHISSEFTPQHSYHLRLIAPQIQLQSDKNPRSVTLVTAKSMTLEVLSIMDKRRVSDDVSGLVQRRFSLDMDGAQFFVATQKNLKAHLQFYAGNKYGNAPGSAWPPWLTLEAMFDFELLPFGFSRIIQRTSASLRYEKFNNLRLKYNDEVSQNEGDAAQYHDTTNGRVDQVWVDFPNVRAICDSTEYYSIYIIVLDLLLYNEPLEKVRSEKLEKIMFASDFSDLRGAPETVSRLQERIRQLEEIKEHFQIQANSLDPRGWQDRIILERDLANCEEELFFIMKAITTSQRRTDERALSQSSASMRWCISASDVVWHLMRDRNEPLVEFQLRNASYERTDYTDGSNHNLIEVQRLYALNLLENAIYPQMIVPYMDHKSRTEMSGDMMLRVQWYMLEAVAGIPVLDQFEVNLFPLKVQLERELGKKLFEYIFPGVGSNAFENGGFSPFMVKHIKPMDEDEDEEANESGAGTPDFVSTPRSQGSTSNGEDTQNLTGAGSIELRLQPTMTLPDNSRKQAHAARPNRLKVPPLTRFNKKDTQRLSPTDTSGPTLRPATHHGISKKKSAESLRALTRTSTEKSLGAASTASGSTGESKRFTLGKGSKKEQTDDLTQMMSRASNYMILAHVKINDVVLCLSYKGRGDRNIEDVHDFVFRLPVLEYRNKTWSNLELALRLKKDVIKALISHAPAILGNKFSHPRPNKQQQQRLRELASSSQMLPASDTALNSSSVNLASTAQSVSSRDSASSNRNHLVSTSASSSSGHIQGGPSSLSQSNSSGTYPLKKSVSYSSSSNLSFSREPSIMINDSPVTRDDSSIISSKRDLQEGRPRTAHSIGGFSQDDSSRRSIRSLGRKLLHRHATND</sequence>
<accession>B8LXZ3</accession>
<dbReference type="HOGENOM" id="CLU_000592_0_0_1"/>
<dbReference type="PANTHER" id="PTHR15678">
    <property type="entry name" value="ANTIGEN MLAA-22-RELATED"/>
    <property type="match status" value="1"/>
</dbReference>
<feature type="domain" description="FMP27/BLTP2/Hobbit GFWDK motif-containing RBG unit" evidence="3">
    <location>
        <begin position="1253"/>
        <end position="1412"/>
    </location>
</feature>
<organism evidence="6 7">
    <name type="scientific">Talaromyces stipitatus (strain ATCC 10500 / CBS 375.48 / QM 6759 / NRRL 1006)</name>
    <name type="common">Penicillium stipitatum</name>
    <dbReference type="NCBI Taxonomy" id="441959"/>
    <lineage>
        <taxon>Eukaryota</taxon>
        <taxon>Fungi</taxon>
        <taxon>Dikarya</taxon>
        <taxon>Ascomycota</taxon>
        <taxon>Pezizomycotina</taxon>
        <taxon>Eurotiomycetes</taxon>
        <taxon>Eurotiomycetidae</taxon>
        <taxon>Eurotiales</taxon>
        <taxon>Trichocomaceae</taxon>
        <taxon>Talaromyces</taxon>
        <taxon>Talaromyces sect. Talaromyces</taxon>
    </lineage>
</organism>
<dbReference type="PhylomeDB" id="B8LXZ3"/>
<dbReference type="Proteomes" id="UP000001745">
    <property type="component" value="Unassembled WGS sequence"/>
</dbReference>
<dbReference type="OMA" id="IQLKWNN"/>
<feature type="compositionally biased region" description="Basic residues" evidence="2">
    <location>
        <begin position="2575"/>
        <end position="2584"/>
    </location>
</feature>
<dbReference type="OrthoDB" id="1562405at2759"/>
<feature type="region of interest" description="Disordered" evidence="2">
    <location>
        <begin position="2795"/>
        <end position="2905"/>
    </location>
</feature>
<dbReference type="GeneID" id="8106069"/>
<feature type="compositionally biased region" description="Acidic residues" evidence="2">
    <location>
        <begin position="2015"/>
        <end position="2024"/>
    </location>
</feature>
<feature type="region of interest" description="Disordered" evidence="2">
    <location>
        <begin position="707"/>
        <end position="748"/>
    </location>
</feature>
<feature type="region of interest" description="Disordered" evidence="2">
    <location>
        <begin position="2751"/>
        <end position="2775"/>
    </location>
</feature>
<name>B8LXZ3_TALSN</name>
<evidence type="ECO:0000313" key="6">
    <source>
        <dbReference type="EMBL" id="EED22808.1"/>
    </source>
</evidence>
<reference evidence="7" key="1">
    <citation type="journal article" date="2015" name="Genome Announc.">
        <title>Genome sequence of the AIDS-associated pathogen Penicillium marneffei (ATCC18224) and its near taxonomic relative Talaromyces stipitatus (ATCC10500).</title>
        <authorList>
            <person name="Nierman W.C."/>
            <person name="Fedorova-Abrams N.D."/>
            <person name="Andrianopoulos A."/>
        </authorList>
    </citation>
    <scope>NUCLEOTIDE SEQUENCE [LARGE SCALE GENOMIC DNA]</scope>
    <source>
        <strain evidence="7">ATCC 10500 / CBS 375.48 / QM 6759 / NRRL 1006</strain>
    </source>
</reference>
<feature type="coiled-coil region" evidence="1">
    <location>
        <begin position="1821"/>
        <end position="1890"/>
    </location>
</feature>
<feature type="compositionally biased region" description="Basic and acidic residues" evidence="2">
    <location>
        <begin position="1898"/>
        <end position="1913"/>
    </location>
</feature>
<dbReference type="InterPro" id="IPR019415">
    <property type="entry name" value="FMP27_SW_RBG"/>
</dbReference>
<dbReference type="RefSeq" id="XP_002340195.1">
    <property type="nucleotide sequence ID" value="XM_002340154.1"/>
</dbReference>
<feature type="compositionally biased region" description="Low complexity" evidence="2">
    <location>
        <begin position="2844"/>
        <end position="2860"/>
    </location>
</feature>
<dbReference type="InterPro" id="IPR045167">
    <property type="entry name" value="Hobbit"/>
</dbReference>
<dbReference type="STRING" id="441959.B8LXZ3"/>
<evidence type="ECO:0000259" key="5">
    <source>
        <dbReference type="SMART" id="SM01216"/>
    </source>
</evidence>
<feature type="domain" description="FMP27 WPPW motif-containing RBG unit" evidence="5">
    <location>
        <begin position="1651"/>
        <end position="2176"/>
    </location>
</feature>
<feature type="compositionally biased region" description="Basic and acidic residues" evidence="2">
    <location>
        <begin position="2005"/>
        <end position="2014"/>
    </location>
</feature>
<feature type="compositionally biased region" description="Polar residues" evidence="2">
    <location>
        <begin position="2600"/>
        <end position="2609"/>
    </location>
</feature>
<feature type="compositionally biased region" description="Basic and acidic residues" evidence="2">
    <location>
        <begin position="1077"/>
        <end position="1090"/>
    </location>
</feature>
<feature type="region of interest" description="Disordered" evidence="2">
    <location>
        <begin position="1998"/>
        <end position="2024"/>
    </location>
</feature>
<dbReference type="SMART" id="SM01215">
    <property type="entry name" value="Fmp27_SW"/>
    <property type="match status" value="1"/>
</dbReference>
<feature type="compositionally biased region" description="Polar residues" evidence="2">
    <location>
        <begin position="2537"/>
        <end position="2555"/>
    </location>
</feature>
<evidence type="ECO:0000256" key="1">
    <source>
        <dbReference type="SAM" id="Coils"/>
    </source>
</evidence>
<evidence type="ECO:0000259" key="4">
    <source>
        <dbReference type="SMART" id="SM01215"/>
    </source>
</evidence>
<dbReference type="InParanoid" id="B8LXZ3"/>
<dbReference type="PANTHER" id="PTHR15678:SF6">
    <property type="entry name" value="BRIDGE-LIKE LIPID TRANSFER PROTEIN FAMILY MEMBER 2"/>
    <property type="match status" value="1"/>
</dbReference>